<comment type="caution">
    <text evidence="2">The sequence shown here is derived from an EMBL/GenBank/DDBJ whole genome shotgun (WGS) entry which is preliminary data.</text>
</comment>
<evidence type="ECO:0000313" key="3">
    <source>
        <dbReference type="Proteomes" id="UP000248857"/>
    </source>
</evidence>
<name>A0A2W1JLC0_9CYAN</name>
<evidence type="ECO:0000259" key="1">
    <source>
        <dbReference type="Pfam" id="PF01850"/>
    </source>
</evidence>
<dbReference type="Proteomes" id="UP000248857">
    <property type="component" value="Unassembled WGS sequence"/>
</dbReference>
<keyword evidence="3" id="KW-1185">Reference proteome</keyword>
<reference evidence="2 3" key="1">
    <citation type="journal article" date="2018" name="Sci. Rep.">
        <title>A novel species of the marine cyanobacterium Acaryochloris with a unique pigment content and lifestyle.</title>
        <authorList>
            <person name="Partensky F."/>
            <person name="Six C."/>
            <person name="Ratin M."/>
            <person name="Garczarek L."/>
            <person name="Vaulot D."/>
            <person name="Probert I."/>
            <person name="Calteau A."/>
            <person name="Gourvil P."/>
            <person name="Marie D."/>
            <person name="Grebert T."/>
            <person name="Bouchier C."/>
            <person name="Le Panse S."/>
            <person name="Gachenot M."/>
            <person name="Rodriguez F."/>
            <person name="Garrido J.L."/>
        </authorList>
    </citation>
    <scope>NUCLEOTIDE SEQUENCE [LARGE SCALE GENOMIC DNA]</scope>
    <source>
        <strain evidence="2 3">RCC1774</strain>
    </source>
</reference>
<dbReference type="OrthoDB" id="425811at2"/>
<organism evidence="2 3">
    <name type="scientific">Acaryochloris thomasi RCC1774</name>
    <dbReference type="NCBI Taxonomy" id="1764569"/>
    <lineage>
        <taxon>Bacteria</taxon>
        <taxon>Bacillati</taxon>
        <taxon>Cyanobacteriota</taxon>
        <taxon>Cyanophyceae</taxon>
        <taxon>Acaryochloridales</taxon>
        <taxon>Acaryochloridaceae</taxon>
        <taxon>Acaryochloris</taxon>
        <taxon>Acaryochloris thomasi</taxon>
    </lineage>
</organism>
<accession>A0A2W1JLC0</accession>
<dbReference type="EMBL" id="PQWO01000004">
    <property type="protein sequence ID" value="PZD73986.1"/>
    <property type="molecule type" value="Genomic_DNA"/>
</dbReference>
<dbReference type="RefSeq" id="WP_110985807.1">
    <property type="nucleotide sequence ID" value="NZ_CAWNWM010000004.1"/>
</dbReference>
<sequence length="136" mass="15628">MILCDTGVLFSMVDRTQPRHDDCRRAVIGLQEVLITTWACLTEVMYLSLGKGGWAMQKQVAKYLVDGLLKIHEIQRDDYGRLFELMEKYQDRPMDLADATLVLTAEKTGESRILTLDADFLFYQISDKTSFDIIEI</sequence>
<dbReference type="AlphaFoldDB" id="A0A2W1JLC0"/>
<dbReference type="Pfam" id="PF01850">
    <property type="entry name" value="PIN"/>
    <property type="match status" value="1"/>
</dbReference>
<dbReference type="SUPFAM" id="SSF88723">
    <property type="entry name" value="PIN domain-like"/>
    <property type="match status" value="1"/>
</dbReference>
<dbReference type="InterPro" id="IPR029060">
    <property type="entry name" value="PIN-like_dom_sf"/>
</dbReference>
<feature type="domain" description="PIN" evidence="1">
    <location>
        <begin position="2"/>
        <end position="120"/>
    </location>
</feature>
<evidence type="ECO:0000313" key="2">
    <source>
        <dbReference type="EMBL" id="PZD73986.1"/>
    </source>
</evidence>
<dbReference type="InterPro" id="IPR002716">
    <property type="entry name" value="PIN_dom"/>
</dbReference>
<proteinExistence type="predicted"/>
<gene>
    <name evidence="2" type="ORF">C1752_01864</name>
</gene>
<protein>
    <recommendedName>
        <fullName evidence="1">PIN domain-containing protein</fullName>
    </recommendedName>
</protein>
<dbReference type="Gene3D" id="3.40.50.1010">
    <property type="entry name" value="5'-nuclease"/>
    <property type="match status" value="1"/>
</dbReference>